<evidence type="ECO:0000313" key="4">
    <source>
        <dbReference type="Proteomes" id="UP000029989"/>
    </source>
</evidence>
<dbReference type="Gene3D" id="2.60.40.10">
    <property type="entry name" value="Immunoglobulins"/>
    <property type="match status" value="1"/>
</dbReference>
<dbReference type="InterPro" id="IPR008962">
    <property type="entry name" value="PapD-like_sf"/>
</dbReference>
<gene>
    <name evidence="3" type="ORF">N799_05275</name>
</gene>
<dbReference type="PANTHER" id="PTHR30251">
    <property type="entry name" value="PILUS ASSEMBLY CHAPERONE"/>
    <property type="match status" value="1"/>
</dbReference>
<dbReference type="InterPro" id="IPR050643">
    <property type="entry name" value="Periplasmic_pilus_chap"/>
</dbReference>
<dbReference type="STRING" id="913325.N799_05275"/>
<proteinExistence type="predicted"/>
<comment type="caution">
    <text evidence="3">The sequence shown here is derived from an EMBL/GenBank/DDBJ whole genome shotgun (WGS) entry which is preliminary data.</text>
</comment>
<dbReference type="AlphaFoldDB" id="A0A0A0F4N8"/>
<sequence length="216" mass="23431">MFKRIIITIFALSVASFSAHAVQVRPMYSEYAPSKKAGVLTVANTDKTEKTFQVIVERQLFEGGVRKSVKTTDLRFAPSIFKVPAGKVQTVRWALNAAATSADEQMYVITVKEVPDPAVIQLPGVHHLIDVKTAWIWRPEGLAPQLSARWDGGVLVVKNTGNASARLVDLVAGTVNKTGQIGYVFPGEEARFDVDGKAKVAVSVKVNGKDVILDAK</sequence>
<protein>
    <recommendedName>
        <fullName evidence="2">Pili assembly chaperone N-terminal domain-containing protein</fullName>
    </recommendedName>
</protein>
<keyword evidence="1" id="KW-0732">Signal</keyword>
<dbReference type="Pfam" id="PF00345">
    <property type="entry name" value="PapD_N"/>
    <property type="match status" value="1"/>
</dbReference>
<name>A0A0A0F4N8_9GAMM</name>
<dbReference type="InterPro" id="IPR013783">
    <property type="entry name" value="Ig-like_fold"/>
</dbReference>
<dbReference type="InterPro" id="IPR016147">
    <property type="entry name" value="Pili_assmbl_chaperone_N"/>
</dbReference>
<feature type="domain" description="Pili assembly chaperone N-terminal" evidence="2">
    <location>
        <begin position="30"/>
        <end position="142"/>
    </location>
</feature>
<dbReference type="Proteomes" id="UP000029989">
    <property type="component" value="Unassembled WGS sequence"/>
</dbReference>
<dbReference type="RefSeq" id="WP_036206896.1">
    <property type="nucleotide sequence ID" value="NZ_AVPT01000002.1"/>
</dbReference>
<evidence type="ECO:0000259" key="2">
    <source>
        <dbReference type="Pfam" id="PF00345"/>
    </source>
</evidence>
<dbReference type="GO" id="GO:0071555">
    <property type="term" value="P:cell wall organization"/>
    <property type="evidence" value="ECO:0007669"/>
    <property type="project" value="InterPro"/>
</dbReference>
<dbReference type="GO" id="GO:0030288">
    <property type="term" value="C:outer membrane-bounded periplasmic space"/>
    <property type="evidence" value="ECO:0007669"/>
    <property type="project" value="InterPro"/>
</dbReference>
<keyword evidence="4" id="KW-1185">Reference proteome</keyword>
<dbReference type="SUPFAM" id="SSF49354">
    <property type="entry name" value="PapD-like"/>
    <property type="match status" value="1"/>
</dbReference>
<organism evidence="3 4">
    <name type="scientific">Lysobacter arseniciresistens ZS79</name>
    <dbReference type="NCBI Taxonomy" id="913325"/>
    <lineage>
        <taxon>Bacteria</taxon>
        <taxon>Pseudomonadati</taxon>
        <taxon>Pseudomonadota</taxon>
        <taxon>Gammaproteobacteria</taxon>
        <taxon>Lysobacterales</taxon>
        <taxon>Lysobacteraceae</taxon>
        <taxon>Novilysobacter</taxon>
    </lineage>
</organism>
<feature type="chain" id="PRO_5001962871" description="Pili assembly chaperone N-terminal domain-containing protein" evidence="1">
    <location>
        <begin position="22"/>
        <end position="216"/>
    </location>
</feature>
<evidence type="ECO:0000256" key="1">
    <source>
        <dbReference type="SAM" id="SignalP"/>
    </source>
</evidence>
<dbReference type="PANTHER" id="PTHR30251:SF4">
    <property type="entry name" value="SLR1668 PROTEIN"/>
    <property type="match status" value="1"/>
</dbReference>
<accession>A0A0A0F4N8</accession>
<dbReference type="OrthoDB" id="511700at2"/>
<feature type="signal peptide" evidence="1">
    <location>
        <begin position="1"/>
        <end position="21"/>
    </location>
</feature>
<dbReference type="EMBL" id="AVPT01000002">
    <property type="protein sequence ID" value="KGM57480.1"/>
    <property type="molecule type" value="Genomic_DNA"/>
</dbReference>
<reference evidence="3 4" key="1">
    <citation type="journal article" date="2015" name="Stand. Genomic Sci.">
        <title>Genomic information of the arsenic-resistant bacterium Lysobacter arseniciresistens type strain ZS79(T) and comparison of Lysobacter draft genomes.</title>
        <authorList>
            <person name="Liu L."/>
            <person name="Zhang S."/>
            <person name="Luo M."/>
            <person name="Wang G."/>
        </authorList>
    </citation>
    <scope>NUCLEOTIDE SEQUENCE [LARGE SCALE GENOMIC DNA]</scope>
    <source>
        <strain evidence="3 4">ZS79</strain>
    </source>
</reference>
<evidence type="ECO:0000313" key="3">
    <source>
        <dbReference type="EMBL" id="KGM57480.1"/>
    </source>
</evidence>
<dbReference type="eggNOG" id="COG3121">
    <property type="taxonomic scope" value="Bacteria"/>
</dbReference>